<evidence type="ECO:0000256" key="1">
    <source>
        <dbReference type="ARBA" id="ARBA00022553"/>
    </source>
</evidence>
<name>A0A1H4IWE4_9MICO</name>
<evidence type="ECO:0000313" key="3">
    <source>
        <dbReference type="EMBL" id="SEB37552.1"/>
    </source>
</evidence>
<dbReference type="Pfam" id="PF00498">
    <property type="entry name" value="FHA"/>
    <property type="match status" value="1"/>
</dbReference>
<dbReference type="Proteomes" id="UP000199183">
    <property type="component" value="Unassembled WGS sequence"/>
</dbReference>
<organism evidence="3 4">
    <name type="scientific">Paramicrobacterium humi</name>
    <dbReference type="NCBI Taxonomy" id="640635"/>
    <lineage>
        <taxon>Bacteria</taxon>
        <taxon>Bacillati</taxon>
        <taxon>Actinomycetota</taxon>
        <taxon>Actinomycetes</taxon>
        <taxon>Micrococcales</taxon>
        <taxon>Microbacteriaceae</taxon>
        <taxon>Paramicrobacterium</taxon>
    </lineage>
</organism>
<feature type="domain" description="FHA" evidence="2">
    <location>
        <begin position="248"/>
        <end position="301"/>
    </location>
</feature>
<keyword evidence="4" id="KW-1185">Reference proteome</keyword>
<dbReference type="InterPro" id="IPR000253">
    <property type="entry name" value="FHA_dom"/>
</dbReference>
<dbReference type="CDD" id="cd00060">
    <property type="entry name" value="FHA"/>
    <property type="match status" value="1"/>
</dbReference>
<sequence length="342" mass="36015">MAERVSYASVADAAWTVIAAPRTLVALSRPVDPGLVHRLWTLIRDGSTFESLVAEFPAESGGRPLSFVLLGDIDENSRGASLMALVNGPVGFDIASAGAPHHISPTGSAPWLRTRLQNVSNLAIGQQHNGAPFPLVSGVVTAGRVDMVFGTEMIQRPAADSASALARPSATTVVPAAVPTPAEPAVRSDVVFDHSVELHDGMTIRRTPSQAPPVTGPIRLPNLPEHPRTVMFGYRVNSGQAYALDLPHRFGRNPKTRSQNSVRLVQLLSPTKTVSATHMDIRQVGDVVIVSDLNSTNGTSVIVPGGRWGRLAPGESLVVPAGSFVDVGDGNVIEIMPGVPLS</sequence>
<dbReference type="EMBL" id="FNRY01000001">
    <property type="protein sequence ID" value="SEB37552.1"/>
    <property type="molecule type" value="Genomic_DNA"/>
</dbReference>
<dbReference type="InterPro" id="IPR008984">
    <property type="entry name" value="SMAD_FHA_dom_sf"/>
</dbReference>
<proteinExistence type="predicted"/>
<gene>
    <name evidence="3" type="ORF">SAMN04489806_0272</name>
</gene>
<evidence type="ECO:0000313" key="4">
    <source>
        <dbReference type="Proteomes" id="UP000199183"/>
    </source>
</evidence>
<dbReference type="RefSeq" id="WP_091179086.1">
    <property type="nucleotide sequence ID" value="NZ_FNRY01000001.1"/>
</dbReference>
<reference evidence="3 4" key="1">
    <citation type="submission" date="2016-10" db="EMBL/GenBank/DDBJ databases">
        <authorList>
            <person name="de Groot N.N."/>
        </authorList>
    </citation>
    <scope>NUCLEOTIDE SEQUENCE [LARGE SCALE GENOMIC DNA]</scope>
    <source>
        <strain evidence="3 4">DSM 21799</strain>
    </source>
</reference>
<dbReference type="SUPFAM" id="SSF49879">
    <property type="entry name" value="SMAD/FHA domain"/>
    <property type="match status" value="1"/>
</dbReference>
<dbReference type="OrthoDB" id="5485098at2"/>
<dbReference type="Gene3D" id="2.60.200.20">
    <property type="match status" value="1"/>
</dbReference>
<dbReference type="STRING" id="640635.SAMN04489806_0272"/>
<accession>A0A1H4IWE4</accession>
<keyword evidence="1" id="KW-0597">Phosphoprotein</keyword>
<dbReference type="PROSITE" id="PS50006">
    <property type="entry name" value="FHA_DOMAIN"/>
    <property type="match status" value="1"/>
</dbReference>
<dbReference type="AlphaFoldDB" id="A0A1H4IWE4"/>
<protein>
    <submittedName>
        <fullName evidence="3">FHA domain-containing protein</fullName>
    </submittedName>
</protein>
<evidence type="ECO:0000259" key="2">
    <source>
        <dbReference type="PROSITE" id="PS50006"/>
    </source>
</evidence>